<dbReference type="SUPFAM" id="SSF50386">
    <property type="entry name" value="STI-like"/>
    <property type="match status" value="1"/>
</dbReference>
<dbReference type="Proteomes" id="UP000243499">
    <property type="component" value="Chromosome 1"/>
</dbReference>
<feature type="signal peptide" evidence="1">
    <location>
        <begin position="1"/>
        <end position="20"/>
    </location>
</feature>
<feature type="chain" id="PRO_5015514767" evidence="1">
    <location>
        <begin position="21"/>
        <end position="212"/>
    </location>
</feature>
<keyword evidence="1" id="KW-0732">Signal</keyword>
<dbReference type="Gene3D" id="2.80.10.50">
    <property type="match status" value="1"/>
</dbReference>
<organism evidence="2">
    <name type="scientific">Panicum hallii</name>
    <dbReference type="NCBI Taxonomy" id="206008"/>
    <lineage>
        <taxon>Eukaryota</taxon>
        <taxon>Viridiplantae</taxon>
        <taxon>Streptophyta</taxon>
        <taxon>Embryophyta</taxon>
        <taxon>Tracheophyta</taxon>
        <taxon>Spermatophyta</taxon>
        <taxon>Magnoliopsida</taxon>
        <taxon>Liliopsida</taxon>
        <taxon>Poales</taxon>
        <taxon>Poaceae</taxon>
        <taxon>PACMAD clade</taxon>
        <taxon>Panicoideae</taxon>
        <taxon>Panicodae</taxon>
        <taxon>Paniceae</taxon>
        <taxon>Panicinae</taxon>
        <taxon>Panicum</taxon>
        <taxon>Panicum sect. Panicum</taxon>
    </lineage>
</organism>
<protein>
    <submittedName>
        <fullName evidence="2">Uncharacterized protein</fullName>
    </submittedName>
</protein>
<dbReference type="InterPro" id="IPR011065">
    <property type="entry name" value="Kunitz_inhibitor_STI-like_sf"/>
</dbReference>
<dbReference type="Pfam" id="PF00197">
    <property type="entry name" value="Kunitz_legume"/>
    <property type="match status" value="1"/>
</dbReference>
<dbReference type="PROSITE" id="PS51257">
    <property type="entry name" value="PROKAR_LIPOPROTEIN"/>
    <property type="match status" value="1"/>
</dbReference>
<dbReference type="PANTHER" id="PTHR33107">
    <property type="entry name" value="KUNITZ TRYPSIN INHIBITOR 2"/>
    <property type="match status" value="1"/>
</dbReference>
<dbReference type="Gramene" id="PVH66704">
    <property type="protein sequence ID" value="PVH66704"/>
    <property type="gene ID" value="PAHAL_1G320800"/>
</dbReference>
<proteinExistence type="predicted"/>
<dbReference type="AlphaFoldDB" id="A0A2T8KX09"/>
<sequence length="212" mass="23101">MKLPLIPLLAVILSCSIGDATPLVYDTKGYELMSNSSYYILPVEKGGTGSGLKISYEWKRCNFFVAQARGKAEDGVAVRIAPPSASVYDPIFNPVAVHLSTDITITFDVVTVCVESMYWHISGKSPLSTTSYPRQHVAVGKDEDADMPFPPSPDMLFSIERYDGAVKGYKLVSCNGTGPCENLGLHAFKGKNWLTTSDPPLVVVFKKGHEYA</sequence>
<evidence type="ECO:0000256" key="1">
    <source>
        <dbReference type="SAM" id="SignalP"/>
    </source>
</evidence>
<dbReference type="InterPro" id="IPR002160">
    <property type="entry name" value="Prot_inh_Kunz-lg"/>
</dbReference>
<dbReference type="GO" id="GO:0004866">
    <property type="term" value="F:endopeptidase inhibitor activity"/>
    <property type="evidence" value="ECO:0007669"/>
    <property type="project" value="InterPro"/>
</dbReference>
<reference evidence="2" key="1">
    <citation type="submission" date="2018-04" db="EMBL/GenBank/DDBJ databases">
        <title>WGS assembly of Panicum hallii.</title>
        <authorList>
            <person name="Lovell J."/>
            <person name="Jenkins J."/>
            <person name="Lowry D."/>
            <person name="Mamidi S."/>
            <person name="Sreedasyam A."/>
            <person name="Weng X."/>
            <person name="Barry K."/>
            <person name="Bonette J."/>
            <person name="Campitelli B."/>
            <person name="Daum C."/>
            <person name="Gordon S."/>
            <person name="Gould B."/>
            <person name="Lipzen A."/>
            <person name="Macqueen A."/>
            <person name="Palacio-Mejia J."/>
            <person name="Plott C."/>
            <person name="Shakirov E."/>
            <person name="Shu S."/>
            <person name="Yoshinaga Y."/>
            <person name="Zane M."/>
            <person name="Rokhsar D."/>
            <person name="Grimwood J."/>
            <person name="Schmutz J."/>
            <person name="Juenger T."/>
        </authorList>
    </citation>
    <scope>NUCLEOTIDE SEQUENCE [LARGE SCALE GENOMIC DNA]</scope>
    <source>
        <strain evidence="2">FIL2</strain>
    </source>
</reference>
<gene>
    <name evidence="2" type="ORF">PAHAL_1G320800</name>
</gene>
<dbReference type="CDD" id="cd23373">
    <property type="entry name" value="beta-trefoil_STI_ASI"/>
    <property type="match status" value="1"/>
</dbReference>
<dbReference type="EMBL" id="CM008046">
    <property type="protein sequence ID" value="PVH66704.1"/>
    <property type="molecule type" value="Genomic_DNA"/>
</dbReference>
<dbReference type="PANTHER" id="PTHR33107:SF5">
    <property type="entry name" value="KUNITZ TRYPSIN INHIBITOR 5"/>
    <property type="match status" value="1"/>
</dbReference>
<name>A0A2T8KX09_9POAL</name>
<accession>A0A2T8KX09</accession>
<evidence type="ECO:0000313" key="2">
    <source>
        <dbReference type="EMBL" id="PVH66704.1"/>
    </source>
</evidence>
<dbReference type="SMART" id="SM00452">
    <property type="entry name" value="STI"/>
    <property type="match status" value="1"/>
</dbReference>